<keyword evidence="2" id="KW-1185">Reference proteome</keyword>
<evidence type="ECO:0000313" key="1">
    <source>
        <dbReference type="EMBL" id="ERN08777.1"/>
    </source>
</evidence>
<proteinExistence type="predicted"/>
<protein>
    <submittedName>
        <fullName evidence="1">Uncharacterized protein</fullName>
    </submittedName>
</protein>
<gene>
    <name evidence="1" type="ORF">AMTR_s00017p00250580</name>
</gene>
<sequence>MLIVASEGEDVQLIELAPSIPLLHEQGNMDQHSTLPLEMLNQADGEVNINRKAINSIVLETAIVESAKVDLNDGVSLEEEAHLARRPISIVLELENLVQDGPLMADARMVTDDVKEKLEVVGSDNDLFCEGRQEELKEDGVSLYHQEESPTVVVGLLSSSSNEGEMGEAIRWNKILNICKNLHMEMG</sequence>
<accession>W1PFM3</accession>
<dbReference type="Gramene" id="ERN08777">
    <property type="protein sequence ID" value="ERN08777"/>
    <property type="gene ID" value="AMTR_s00017p00250580"/>
</dbReference>
<dbReference type="Proteomes" id="UP000017836">
    <property type="component" value="Unassembled WGS sequence"/>
</dbReference>
<reference evidence="2" key="1">
    <citation type="journal article" date="2013" name="Science">
        <title>The Amborella genome and the evolution of flowering plants.</title>
        <authorList>
            <consortium name="Amborella Genome Project"/>
        </authorList>
    </citation>
    <scope>NUCLEOTIDE SEQUENCE [LARGE SCALE GENOMIC DNA]</scope>
</reference>
<evidence type="ECO:0000313" key="2">
    <source>
        <dbReference type="Proteomes" id="UP000017836"/>
    </source>
</evidence>
<dbReference type="EMBL" id="KI393256">
    <property type="protein sequence ID" value="ERN08777.1"/>
    <property type="molecule type" value="Genomic_DNA"/>
</dbReference>
<name>W1PFM3_AMBTC</name>
<organism evidence="1 2">
    <name type="scientific">Amborella trichopoda</name>
    <dbReference type="NCBI Taxonomy" id="13333"/>
    <lineage>
        <taxon>Eukaryota</taxon>
        <taxon>Viridiplantae</taxon>
        <taxon>Streptophyta</taxon>
        <taxon>Embryophyta</taxon>
        <taxon>Tracheophyta</taxon>
        <taxon>Spermatophyta</taxon>
        <taxon>Magnoliopsida</taxon>
        <taxon>Amborellales</taxon>
        <taxon>Amborellaceae</taxon>
        <taxon>Amborella</taxon>
    </lineage>
</organism>
<dbReference type="HOGENOM" id="CLU_1680297_0_0_1"/>
<dbReference type="AlphaFoldDB" id="W1PFM3"/>